<sequence length="126" mass="14302">MELQSAPKRCISIKDRIMLSLMRMKLNVSFVVLAVLFDCSSTTCKAIFCETIHALAVSLQSIIYWPSKEEILCNLPGCFKNFSNVGTVMDCTEIPVGKPKCLRCQIKTYSQYKGMYTIKYLINLID</sequence>
<evidence type="ECO:0000259" key="3">
    <source>
        <dbReference type="Pfam" id="PF13359"/>
    </source>
</evidence>
<evidence type="ECO:0000313" key="5">
    <source>
        <dbReference type="EMBL" id="KFM56501.1"/>
    </source>
</evidence>
<dbReference type="AlphaFoldDB" id="A0A087SUG2"/>
<dbReference type="Proteomes" id="UP000054359">
    <property type="component" value="Unassembled WGS sequence"/>
</dbReference>
<name>A0A087SUG2_STEMI</name>
<comment type="cofactor">
    <cofactor evidence="1">
        <name>a divalent metal cation</name>
        <dbReference type="ChEBI" id="CHEBI:60240"/>
    </cofactor>
</comment>
<evidence type="ECO:0000256" key="1">
    <source>
        <dbReference type="ARBA" id="ARBA00001968"/>
    </source>
</evidence>
<dbReference type="Pfam" id="PF13359">
    <property type="entry name" value="DDE_Tnp_4"/>
    <property type="match status" value="1"/>
</dbReference>
<gene>
    <name evidence="5" type="ORF">X975_25122</name>
</gene>
<dbReference type="InterPro" id="IPR027806">
    <property type="entry name" value="HARBI1_dom"/>
</dbReference>
<keyword evidence="6" id="KW-1185">Reference proteome</keyword>
<feature type="non-terminal residue" evidence="5">
    <location>
        <position position="126"/>
    </location>
</feature>
<feature type="domain" description="Transposase Helix-turn-helix" evidence="4">
    <location>
        <begin position="10"/>
        <end position="60"/>
    </location>
</feature>
<dbReference type="EMBL" id="KK111986">
    <property type="protein sequence ID" value="KFM56501.1"/>
    <property type="molecule type" value="Genomic_DNA"/>
</dbReference>
<dbReference type="Pfam" id="PF13613">
    <property type="entry name" value="HTH_Tnp_4"/>
    <property type="match status" value="1"/>
</dbReference>
<evidence type="ECO:0000259" key="4">
    <source>
        <dbReference type="Pfam" id="PF13613"/>
    </source>
</evidence>
<dbReference type="InterPro" id="IPR027805">
    <property type="entry name" value="Transposase_HTH_dom"/>
</dbReference>
<keyword evidence="2" id="KW-0479">Metal-binding</keyword>
<accession>A0A087SUG2</accession>
<dbReference type="PANTHER" id="PTHR23080">
    <property type="entry name" value="THAP DOMAIN PROTEIN"/>
    <property type="match status" value="1"/>
</dbReference>
<evidence type="ECO:0000313" key="6">
    <source>
        <dbReference type="Proteomes" id="UP000054359"/>
    </source>
</evidence>
<dbReference type="OrthoDB" id="6434106at2759"/>
<feature type="domain" description="DDE Tnp4" evidence="3">
    <location>
        <begin position="89"/>
        <end position="122"/>
    </location>
</feature>
<dbReference type="OMA" id="LACRIWK"/>
<dbReference type="PANTHER" id="PTHR23080:SF141">
    <property type="entry name" value="TRANSPOSASE HELIX-TURN-HELIX DOMAIN-CONTAINING PROTEIN"/>
    <property type="match status" value="1"/>
</dbReference>
<dbReference type="GO" id="GO:0046872">
    <property type="term" value="F:metal ion binding"/>
    <property type="evidence" value="ECO:0007669"/>
    <property type="project" value="UniProtKB-KW"/>
</dbReference>
<evidence type="ECO:0000256" key="2">
    <source>
        <dbReference type="ARBA" id="ARBA00022723"/>
    </source>
</evidence>
<reference evidence="5 6" key="1">
    <citation type="submission" date="2013-11" db="EMBL/GenBank/DDBJ databases">
        <title>Genome sequencing of Stegodyphus mimosarum.</title>
        <authorList>
            <person name="Bechsgaard J."/>
        </authorList>
    </citation>
    <scope>NUCLEOTIDE SEQUENCE [LARGE SCALE GENOMIC DNA]</scope>
</reference>
<dbReference type="STRING" id="407821.A0A087SUG2"/>
<organism evidence="5 6">
    <name type="scientific">Stegodyphus mimosarum</name>
    <name type="common">African social velvet spider</name>
    <dbReference type="NCBI Taxonomy" id="407821"/>
    <lineage>
        <taxon>Eukaryota</taxon>
        <taxon>Metazoa</taxon>
        <taxon>Ecdysozoa</taxon>
        <taxon>Arthropoda</taxon>
        <taxon>Chelicerata</taxon>
        <taxon>Arachnida</taxon>
        <taxon>Araneae</taxon>
        <taxon>Araneomorphae</taxon>
        <taxon>Entelegynae</taxon>
        <taxon>Eresoidea</taxon>
        <taxon>Eresidae</taxon>
        <taxon>Stegodyphus</taxon>
    </lineage>
</organism>
<protein>
    <submittedName>
        <fullName evidence="5">Uncharacterized protein</fullName>
    </submittedName>
</protein>
<proteinExistence type="predicted"/>